<gene>
    <name evidence="1" type="ORF">HYQ56_1724</name>
</gene>
<protein>
    <submittedName>
        <fullName evidence="1">Uncharacterized protein</fullName>
    </submittedName>
</protein>
<accession>A0AAW4DN53</accession>
<organism evidence="1 2">
    <name type="scientific">Lactobacillus crispatus</name>
    <dbReference type="NCBI Taxonomy" id="47770"/>
    <lineage>
        <taxon>Bacteria</taxon>
        <taxon>Bacillati</taxon>
        <taxon>Bacillota</taxon>
        <taxon>Bacilli</taxon>
        <taxon>Lactobacillales</taxon>
        <taxon>Lactobacillaceae</taxon>
        <taxon>Lactobacillus</taxon>
    </lineage>
</organism>
<dbReference type="Proteomes" id="UP001194414">
    <property type="component" value="Unassembled WGS sequence"/>
</dbReference>
<name>A0AAW4DN53_9LACO</name>
<dbReference type="AlphaFoldDB" id="A0AAW4DN53"/>
<proteinExistence type="predicted"/>
<dbReference type="EMBL" id="JACCPP010000026">
    <property type="protein sequence ID" value="MBI1708736.1"/>
    <property type="molecule type" value="Genomic_DNA"/>
</dbReference>
<evidence type="ECO:0000313" key="2">
    <source>
        <dbReference type="Proteomes" id="UP001194414"/>
    </source>
</evidence>
<reference evidence="1" key="1">
    <citation type="submission" date="2020-07" db="EMBL/GenBank/DDBJ databases">
        <title>Comparative genomics analyses of Lactobacillus crispatus isolated from different ecological niches.</title>
        <authorList>
            <person name="Mancino W."/>
            <person name="Mancabelli L."/>
            <person name="Lugli G.A."/>
            <person name="Milani C."/>
            <person name="Viappiani A."/>
            <person name="Anzalone R."/>
            <person name="Longhi G."/>
            <person name="Ventura M."/>
            <person name="Turroni F."/>
        </authorList>
    </citation>
    <scope>NUCLEOTIDE SEQUENCE</scope>
    <source>
        <strain evidence="1">LB65</strain>
    </source>
</reference>
<sequence>MKDLFRNNQDDFMLEDDEKFENFYKKADCKIKVSV</sequence>
<comment type="caution">
    <text evidence="1">The sequence shown here is derived from an EMBL/GenBank/DDBJ whole genome shotgun (WGS) entry which is preliminary data.</text>
</comment>
<evidence type="ECO:0000313" key="1">
    <source>
        <dbReference type="EMBL" id="MBI1708736.1"/>
    </source>
</evidence>